<accession>A0A5J9UV53</accession>
<dbReference type="PANTHER" id="PTHR34591">
    <property type="entry name" value="OS03G0653100 PROTEIN-RELATED"/>
    <property type="match status" value="1"/>
</dbReference>
<dbReference type="EMBL" id="RWGY01000013">
    <property type="protein sequence ID" value="TVU27476.1"/>
    <property type="molecule type" value="Genomic_DNA"/>
</dbReference>
<gene>
    <name evidence="2" type="ORF">EJB05_30090</name>
</gene>
<reference evidence="2 3" key="1">
    <citation type="journal article" date="2019" name="Sci. Rep.">
        <title>A high-quality genome of Eragrostis curvula grass provides insights into Poaceae evolution and supports new strategies to enhance forage quality.</title>
        <authorList>
            <person name="Carballo J."/>
            <person name="Santos B.A.C.M."/>
            <person name="Zappacosta D."/>
            <person name="Garbus I."/>
            <person name="Selva J.P."/>
            <person name="Gallo C.A."/>
            <person name="Diaz A."/>
            <person name="Albertini E."/>
            <person name="Caccamo M."/>
            <person name="Echenique V."/>
        </authorList>
    </citation>
    <scope>NUCLEOTIDE SEQUENCE [LARGE SCALE GENOMIC DNA]</scope>
    <source>
        <strain evidence="3">cv. Victoria</strain>
        <tissue evidence="2">Leaf</tissue>
    </source>
</reference>
<dbReference type="OrthoDB" id="687490at2759"/>
<dbReference type="AlphaFoldDB" id="A0A5J9UV53"/>
<comment type="caution">
    <text evidence="2">The sequence shown here is derived from an EMBL/GenBank/DDBJ whole genome shotgun (WGS) entry which is preliminary data.</text>
</comment>
<dbReference type="Gramene" id="TVU27476">
    <property type="protein sequence ID" value="TVU27476"/>
    <property type="gene ID" value="EJB05_30090"/>
</dbReference>
<dbReference type="Pfam" id="PF00646">
    <property type="entry name" value="F-box"/>
    <property type="match status" value="1"/>
</dbReference>
<sequence>MEEDLQVPDDMVANILGRLPPCSLAASRCVRKRWCAIIDTRRLLRADLLPLHLDGFFFLGAELGLDFGQTYFFSRPSAGRRICGHLHNLVDEHDDRWILDHCNGLLLLWERVVNPATRQWVALPPFPELSDSLFESYYLAYDPLASSPQHYEVLLFPTQRIQEANNHDNWSSAECWPPSPFTMHVFSSRKWRWEERSFVREGTAIADMPRPADYSQEEQQLRHTVYLRGALYVLCQNGSVMRITMQKDKYQMIKSPSENKVGVAYLGKSQKQVYYVSLSEENRWPRFRVWLLNESYSRMEWALKNDISLQAMVENFPADYTARYITPWILNYQKDVSQEWTEDDPEWDFEGGIVLDETGDDNAITTCYKGIIFLGFHPYKEIAFFLVSFSRVVSYHLNSSKVQELGILNKGIVKSFPYTSCWVGELFENN</sequence>
<proteinExistence type="predicted"/>
<dbReference type="PANTHER" id="PTHR34591:SF23">
    <property type="entry name" value="F-BOX DOMAIN-CONTAINING PROTEIN"/>
    <property type="match status" value="1"/>
</dbReference>
<dbReference type="Proteomes" id="UP000324897">
    <property type="component" value="Chromosome 2"/>
</dbReference>
<protein>
    <recommendedName>
        <fullName evidence="1">F-box domain-containing protein</fullName>
    </recommendedName>
</protein>
<evidence type="ECO:0000313" key="2">
    <source>
        <dbReference type="EMBL" id="TVU27476.1"/>
    </source>
</evidence>
<name>A0A5J9UV53_9POAL</name>
<evidence type="ECO:0000313" key="3">
    <source>
        <dbReference type="Proteomes" id="UP000324897"/>
    </source>
</evidence>
<dbReference type="InterPro" id="IPR001810">
    <property type="entry name" value="F-box_dom"/>
</dbReference>
<evidence type="ECO:0000259" key="1">
    <source>
        <dbReference type="Pfam" id="PF00646"/>
    </source>
</evidence>
<feature type="domain" description="F-box" evidence="1">
    <location>
        <begin position="6"/>
        <end position="44"/>
    </location>
</feature>
<keyword evidence="3" id="KW-1185">Reference proteome</keyword>
<dbReference type="SUPFAM" id="SSF81383">
    <property type="entry name" value="F-box domain"/>
    <property type="match status" value="1"/>
</dbReference>
<dbReference type="InterPro" id="IPR036047">
    <property type="entry name" value="F-box-like_dom_sf"/>
</dbReference>
<organism evidence="2 3">
    <name type="scientific">Eragrostis curvula</name>
    <name type="common">weeping love grass</name>
    <dbReference type="NCBI Taxonomy" id="38414"/>
    <lineage>
        <taxon>Eukaryota</taxon>
        <taxon>Viridiplantae</taxon>
        <taxon>Streptophyta</taxon>
        <taxon>Embryophyta</taxon>
        <taxon>Tracheophyta</taxon>
        <taxon>Spermatophyta</taxon>
        <taxon>Magnoliopsida</taxon>
        <taxon>Liliopsida</taxon>
        <taxon>Poales</taxon>
        <taxon>Poaceae</taxon>
        <taxon>PACMAD clade</taxon>
        <taxon>Chloridoideae</taxon>
        <taxon>Eragrostideae</taxon>
        <taxon>Eragrostidinae</taxon>
        <taxon>Eragrostis</taxon>
    </lineage>
</organism>